<dbReference type="Gene3D" id="3.80.10.10">
    <property type="entry name" value="Ribonuclease Inhibitor"/>
    <property type="match status" value="1"/>
</dbReference>
<feature type="region of interest" description="Disordered" evidence="3">
    <location>
        <begin position="1"/>
        <end position="22"/>
    </location>
</feature>
<evidence type="ECO:0000256" key="3">
    <source>
        <dbReference type="SAM" id="MobiDB-lite"/>
    </source>
</evidence>
<dbReference type="InterPro" id="IPR001611">
    <property type="entry name" value="Leu-rich_rpt"/>
</dbReference>
<feature type="compositionally biased region" description="Basic and acidic residues" evidence="3">
    <location>
        <begin position="13"/>
        <end position="22"/>
    </location>
</feature>
<protein>
    <submittedName>
        <fullName evidence="4">DUF2252 family protein</fullName>
    </submittedName>
    <submittedName>
        <fullName evidence="5">DUF2252_family protein</fullName>
    </submittedName>
</protein>
<gene>
    <name evidence="4" type="ORF">HINF_LOCUS30415</name>
    <name evidence="5" type="ORF">HINF_LOCUS60263</name>
</gene>
<comment type="caution">
    <text evidence="4">The sequence shown here is derived from an EMBL/GenBank/DDBJ whole genome shotgun (WGS) entry which is preliminary data.</text>
</comment>
<dbReference type="PANTHER" id="PTHR46652">
    <property type="entry name" value="LEUCINE-RICH REPEAT AND IQ DOMAIN-CONTAINING PROTEIN 1-RELATED"/>
    <property type="match status" value="1"/>
</dbReference>
<dbReference type="EMBL" id="CATOUU010000706">
    <property type="protein sequence ID" value="CAI9942770.1"/>
    <property type="molecule type" value="Genomic_DNA"/>
</dbReference>
<keyword evidence="6" id="KW-1185">Reference proteome</keyword>
<feature type="compositionally biased region" description="Polar residues" evidence="3">
    <location>
        <begin position="1"/>
        <end position="12"/>
    </location>
</feature>
<evidence type="ECO:0000256" key="2">
    <source>
        <dbReference type="ARBA" id="ARBA00022737"/>
    </source>
</evidence>
<evidence type="ECO:0000256" key="1">
    <source>
        <dbReference type="ARBA" id="ARBA00022614"/>
    </source>
</evidence>
<organism evidence="4">
    <name type="scientific">Hexamita inflata</name>
    <dbReference type="NCBI Taxonomy" id="28002"/>
    <lineage>
        <taxon>Eukaryota</taxon>
        <taxon>Metamonada</taxon>
        <taxon>Diplomonadida</taxon>
        <taxon>Hexamitidae</taxon>
        <taxon>Hexamitinae</taxon>
        <taxon>Hexamita</taxon>
    </lineage>
</organism>
<name>A0AA86PWX0_9EUKA</name>
<keyword evidence="2" id="KW-0677">Repeat</keyword>
<dbReference type="PANTHER" id="PTHR46652:SF3">
    <property type="entry name" value="LEUCINE-RICH REPEAT-CONTAINING PROTEIN 9"/>
    <property type="match status" value="1"/>
</dbReference>
<accession>A0AA86PWX0</accession>
<evidence type="ECO:0000313" key="5">
    <source>
        <dbReference type="EMBL" id="CAL6081269.1"/>
    </source>
</evidence>
<dbReference type="AlphaFoldDB" id="A0AA86PWX0"/>
<evidence type="ECO:0000313" key="6">
    <source>
        <dbReference type="Proteomes" id="UP001642409"/>
    </source>
</evidence>
<keyword evidence="1" id="KW-0433">Leucine-rich repeat</keyword>
<reference evidence="4" key="1">
    <citation type="submission" date="2023-06" db="EMBL/GenBank/DDBJ databases">
        <authorList>
            <person name="Kurt Z."/>
        </authorList>
    </citation>
    <scope>NUCLEOTIDE SEQUENCE</scope>
</reference>
<evidence type="ECO:0000313" key="4">
    <source>
        <dbReference type="EMBL" id="CAI9942770.1"/>
    </source>
</evidence>
<dbReference type="EMBL" id="CAXDID020000351">
    <property type="protein sequence ID" value="CAL6081269.1"/>
    <property type="molecule type" value="Genomic_DNA"/>
</dbReference>
<reference evidence="5 6" key="2">
    <citation type="submission" date="2024-07" db="EMBL/GenBank/DDBJ databases">
        <authorList>
            <person name="Akdeniz Z."/>
        </authorList>
    </citation>
    <scope>NUCLEOTIDE SEQUENCE [LARGE SCALE GENOMIC DNA]</scope>
</reference>
<dbReference type="SUPFAM" id="SSF52058">
    <property type="entry name" value="L domain-like"/>
    <property type="match status" value="1"/>
</dbReference>
<sequence>MKPSSKQLSFEQKNTEKTSDVVKHKEDPVLSEYDKAMLQMYQTEDRTLAIYNNKDLKSLDFIKFLQINELRLDNCMNIIPKLEIQTIKLLDIYDCNIYNVKDFQLENLGSLRMTNRSKLELDTVVFDIAQFQKLKELILYRLKINVAQLPQMTSLTTLCLSKCDLNSSEVLRALVNLVVLNLSENEHIDITSLQYLTKLTKLLLDSCSLVSLCPLRHLTQLKELYIRYNSVVYLQPLAELKYLSILEAKYNNIVDSNMIQQHQNFQSFCLDKQKQPTKKLFKAAKIFKSINSPVTSLKQMCNQLGLIKYRNTIFRQKINQQLQDQFYGFNIFVARVAFLFQTMNENCQ</sequence>
<dbReference type="InterPro" id="IPR032675">
    <property type="entry name" value="LRR_dom_sf"/>
</dbReference>
<dbReference type="Proteomes" id="UP001642409">
    <property type="component" value="Unassembled WGS sequence"/>
</dbReference>
<dbReference type="PROSITE" id="PS51450">
    <property type="entry name" value="LRR"/>
    <property type="match status" value="1"/>
</dbReference>
<dbReference type="InterPro" id="IPR050836">
    <property type="entry name" value="SDS22/Internalin_LRR"/>
</dbReference>
<proteinExistence type="predicted"/>